<dbReference type="SUPFAM" id="SSF53335">
    <property type="entry name" value="S-adenosyl-L-methionine-dependent methyltransferases"/>
    <property type="match status" value="1"/>
</dbReference>
<reference evidence="3" key="4">
    <citation type="submission" date="2025-08" db="UniProtKB">
        <authorList>
            <consortium name="Ensembl"/>
        </authorList>
    </citation>
    <scope>IDENTIFICATION</scope>
</reference>
<evidence type="ECO:0000256" key="2">
    <source>
        <dbReference type="ARBA" id="ARBA00022691"/>
    </source>
</evidence>
<organism evidence="3 4">
    <name type="scientific">Callorhinchus milii</name>
    <name type="common">Ghost shark</name>
    <dbReference type="NCBI Taxonomy" id="7868"/>
    <lineage>
        <taxon>Eukaryota</taxon>
        <taxon>Metazoa</taxon>
        <taxon>Chordata</taxon>
        <taxon>Craniata</taxon>
        <taxon>Vertebrata</taxon>
        <taxon>Chondrichthyes</taxon>
        <taxon>Holocephali</taxon>
        <taxon>Chimaeriformes</taxon>
        <taxon>Callorhinchidae</taxon>
        <taxon>Callorhinchus</taxon>
    </lineage>
</organism>
<reference evidence="4" key="3">
    <citation type="journal article" date="2014" name="Nature">
        <title>Elephant shark genome provides unique insights into gnathostome evolution.</title>
        <authorList>
            <consortium name="International Elephant Shark Genome Sequencing Consortium"/>
            <person name="Venkatesh B."/>
            <person name="Lee A.P."/>
            <person name="Ravi V."/>
            <person name="Maurya A.K."/>
            <person name="Lian M.M."/>
            <person name="Swann J.B."/>
            <person name="Ohta Y."/>
            <person name="Flajnik M.F."/>
            <person name="Sutoh Y."/>
            <person name="Kasahara M."/>
            <person name="Hoon S."/>
            <person name="Gangu V."/>
            <person name="Roy S.W."/>
            <person name="Irimia M."/>
            <person name="Korzh V."/>
            <person name="Kondrychyn I."/>
            <person name="Lim Z.W."/>
            <person name="Tay B.H."/>
            <person name="Tohari S."/>
            <person name="Kong K.W."/>
            <person name="Ho S."/>
            <person name="Lorente-Galdos B."/>
            <person name="Quilez J."/>
            <person name="Marques-Bonet T."/>
            <person name="Raney B.J."/>
            <person name="Ingham P.W."/>
            <person name="Tay A."/>
            <person name="Hillier L.W."/>
            <person name="Minx P."/>
            <person name="Boehm T."/>
            <person name="Wilson R.K."/>
            <person name="Brenner S."/>
            <person name="Warren W.C."/>
        </authorList>
    </citation>
    <scope>NUCLEOTIDE SEQUENCE [LARGE SCALE GENOMIC DNA]</scope>
</reference>
<evidence type="ECO:0000313" key="4">
    <source>
        <dbReference type="Proteomes" id="UP000314986"/>
    </source>
</evidence>
<reference evidence="4" key="1">
    <citation type="journal article" date="2006" name="Science">
        <title>Ancient noncoding elements conserved in the human genome.</title>
        <authorList>
            <person name="Venkatesh B."/>
            <person name="Kirkness E.F."/>
            <person name="Loh Y.H."/>
            <person name="Halpern A.L."/>
            <person name="Lee A.P."/>
            <person name="Johnson J."/>
            <person name="Dandona N."/>
            <person name="Viswanathan L.D."/>
            <person name="Tay A."/>
            <person name="Venter J.C."/>
            <person name="Strausberg R.L."/>
            <person name="Brenner S."/>
        </authorList>
    </citation>
    <scope>NUCLEOTIDE SEQUENCE [LARGE SCALE GENOMIC DNA]</scope>
</reference>
<proteinExistence type="predicted"/>
<keyword evidence="1" id="KW-0489">Methyltransferase</keyword>
<reference evidence="3" key="5">
    <citation type="submission" date="2025-09" db="UniProtKB">
        <authorList>
            <consortium name="Ensembl"/>
        </authorList>
    </citation>
    <scope>IDENTIFICATION</scope>
</reference>
<dbReference type="InParanoid" id="A0A4W3J6W0"/>
<dbReference type="GO" id="GO:0032259">
    <property type="term" value="P:methylation"/>
    <property type="evidence" value="ECO:0007669"/>
    <property type="project" value="UniProtKB-KW"/>
</dbReference>
<reference evidence="4" key="2">
    <citation type="journal article" date="2007" name="PLoS Biol.">
        <title>Survey sequencing and comparative analysis of the elephant shark (Callorhinchus milii) genome.</title>
        <authorList>
            <person name="Venkatesh B."/>
            <person name="Kirkness E.F."/>
            <person name="Loh Y.H."/>
            <person name="Halpern A.L."/>
            <person name="Lee A.P."/>
            <person name="Johnson J."/>
            <person name="Dandona N."/>
            <person name="Viswanathan L.D."/>
            <person name="Tay A."/>
            <person name="Venter J.C."/>
            <person name="Strausberg R.L."/>
            <person name="Brenner S."/>
        </authorList>
    </citation>
    <scope>NUCLEOTIDE SEQUENCE [LARGE SCALE GENOMIC DNA]</scope>
</reference>
<dbReference type="Gene3D" id="3.40.50.150">
    <property type="entry name" value="Vaccinia Virus protein VP39"/>
    <property type="match status" value="1"/>
</dbReference>
<dbReference type="GO" id="GO:0005829">
    <property type="term" value="C:cytosol"/>
    <property type="evidence" value="ECO:0007669"/>
    <property type="project" value="TreeGrafter"/>
</dbReference>
<dbReference type="Pfam" id="PF10294">
    <property type="entry name" value="Methyltransf_16"/>
    <property type="match status" value="1"/>
</dbReference>
<dbReference type="InterPro" id="IPR019410">
    <property type="entry name" value="Methyltransf_16"/>
</dbReference>
<dbReference type="PANTHER" id="PTHR14614">
    <property type="entry name" value="HEPATOCELLULAR CARCINOMA-ASSOCIATED ANTIGEN"/>
    <property type="match status" value="1"/>
</dbReference>
<dbReference type="GO" id="GO:0008168">
    <property type="term" value="F:methyltransferase activity"/>
    <property type="evidence" value="ECO:0007669"/>
    <property type="project" value="UniProtKB-KW"/>
</dbReference>
<dbReference type="Ensembl" id="ENSCMIT00000038414.1">
    <property type="protein sequence ID" value="ENSCMIP00000037867.1"/>
    <property type="gene ID" value="ENSCMIG00000015925.1"/>
</dbReference>
<keyword evidence="4" id="KW-1185">Reference proteome</keyword>
<evidence type="ECO:0000256" key="1">
    <source>
        <dbReference type="ARBA" id="ARBA00022603"/>
    </source>
</evidence>
<dbReference type="InterPro" id="IPR029063">
    <property type="entry name" value="SAM-dependent_MTases_sf"/>
</dbReference>
<dbReference type="PANTHER" id="PTHR14614:SF5">
    <property type="entry name" value="EEF1A LYSINE METHYLTRANSFERASE 3"/>
    <property type="match status" value="1"/>
</dbReference>
<dbReference type="Proteomes" id="UP000314986">
    <property type="component" value="Unassembled WGS sequence"/>
</dbReference>
<keyword evidence="1" id="KW-0808">Transferase</keyword>
<evidence type="ECO:0000313" key="3">
    <source>
        <dbReference type="Ensembl" id="ENSCMIP00000037867.1"/>
    </source>
</evidence>
<name>A0A4W3J6W0_CALMI</name>
<accession>A0A4W3J6W0</accession>
<keyword evidence="2" id="KW-0949">S-adenosyl-L-methionine</keyword>
<dbReference type="GO" id="GO:0032991">
    <property type="term" value="C:protein-containing complex"/>
    <property type="evidence" value="ECO:0007669"/>
    <property type="project" value="TreeGrafter"/>
</dbReference>
<dbReference type="STRING" id="7868.ENSCMIP00000037867"/>
<dbReference type="OMA" id="RDESKNC"/>
<sequence length="217" mass="23982">MTTMKEEEKITQPFSPDVLPPNKVICIRLCGHNLKIAITFDSSQGVSGIIWNAGVVLCNYFEKEAIRFSGKKVIELGSGTGLVGILAALLGGEVTLTDQAYALPQIEVNVAANIPPSDVRRSTISALSWGQDQNSFPADYDIILGSELVFHPSSYIPLLQTLLHLSHKETVIYLCSAMNPYTMSSSFYHDTLPPYFNCQLVYRDESKNCNVYKVTKI</sequence>
<dbReference type="GeneTree" id="ENSGT00940000161297"/>
<dbReference type="AlphaFoldDB" id="A0A4W3J6W0"/>
<protein>
    <submittedName>
        <fullName evidence="3">Uncharacterized protein</fullName>
    </submittedName>
</protein>